<reference evidence="2 3" key="1">
    <citation type="submission" date="2020-08" db="EMBL/GenBank/DDBJ databases">
        <title>Sequencing the genomes of 1000 actinobacteria strains.</title>
        <authorList>
            <person name="Klenk H.-P."/>
        </authorList>
    </citation>
    <scope>NUCLEOTIDE SEQUENCE [LARGE SCALE GENOMIC DNA]</scope>
    <source>
        <strain evidence="2 3">DSM 45886</strain>
    </source>
</reference>
<feature type="signal peptide" evidence="1">
    <location>
        <begin position="1"/>
        <end position="33"/>
    </location>
</feature>
<evidence type="ECO:0008006" key="4">
    <source>
        <dbReference type="Google" id="ProtNLM"/>
    </source>
</evidence>
<gene>
    <name evidence="2" type="ORF">FHR38_003585</name>
</gene>
<proteinExistence type="predicted"/>
<protein>
    <recommendedName>
        <fullName evidence="4">Secreted protein</fullName>
    </recommendedName>
</protein>
<name>A0A7W7WQT9_9ACTN</name>
<keyword evidence="3" id="KW-1185">Reference proteome</keyword>
<dbReference type="AlphaFoldDB" id="A0A7W7WQT9"/>
<feature type="chain" id="PRO_5030980955" description="Secreted protein" evidence="1">
    <location>
        <begin position="34"/>
        <end position="286"/>
    </location>
</feature>
<organism evidence="2 3">
    <name type="scientific">Micromonospora polyrhachis</name>
    <dbReference type="NCBI Taxonomy" id="1282883"/>
    <lineage>
        <taxon>Bacteria</taxon>
        <taxon>Bacillati</taxon>
        <taxon>Actinomycetota</taxon>
        <taxon>Actinomycetes</taxon>
        <taxon>Micromonosporales</taxon>
        <taxon>Micromonosporaceae</taxon>
        <taxon>Micromonospora</taxon>
    </lineage>
</organism>
<evidence type="ECO:0000256" key="1">
    <source>
        <dbReference type="SAM" id="SignalP"/>
    </source>
</evidence>
<dbReference type="Proteomes" id="UP000578819">
    <property type="component" value="Unassembled WGS sequence"/>
</dbReference>
<evidence type="ECO:0000313" key="2">
    <source>
        <dbReference type="EMBL" id="MBB4959852.1"/>
    </source>
</evidence>
<comment type="caution">
    <text evidence="2">The sequence shown here is derived from an EMBL/GenBank/DDBJ whole genome shotgun (WGS) entry which is preliminary data.</text>
</comment>
<accession>A0A7W7WQT9</accession>
<keyword evidence="1" id="KW-0732">Signal</keyword>
<sequence>MRTTVGRYGVTGLATAVAALVVTGIGPAAPASADPPGLEIVSATSADTSADKTITASCPTGKVVSGGGGYLAGSAGAKAHVALDRLEPLANGTGFAATMREAGPGSYGDDWMVSAVAACVTQPAGYQVVATTGAAETEYVTASCGTKSVIGMGGRVNSGFGDVVLDQVVPSFDLKSVTVRGVPVQGSTRTGWSVTAFAVCANTPAGLERITTAPSSSNSNSGQSRLLLCPTGKALYSAGADINAGNGQVRLTAVNLVATDRIGVGADEDSDGYGGNWALDAYGICA</sequence>
<dbReference type="EMBL" id="JACHJW010000001">
    <property type="protein sequence ID" value="MBB4959852.1"/>
    <property type="molecule type" value="Genomic_DNA"/>
</dbReference>
<evidence type="ECO:0000313" key="3">
    <source>
        <dbReference type="Proteomes" id="UP000578819"/>
    </source>
</evidence>
<dbReference type="RefSeq" id="WP_184535708.1">
    <property type="nucleotide sequence ID" value="NZ_JACHJW010000001.1"/>
</dbReference>